<reference evidence="1 2" key="1">
    <citation type="submission" date="2024-04" db="EMBL/GenBank/DDBJ databases">
        <authorList>
            <person name="Fracassetti M."/>
        </authorList>
    </citation>
    <scope>NUCLEOTIDE SEQUENCE [LARGE SCALE GENOMIC DNA]</scope>
</reference>
<proteinExistence type="predicted"/>
<name>A0AAV2DW47_9ROSI</name>
<organism evidence="1 2">
    <name type="scientific">Linum trigynum</name>
    <dbReference type="NCBI Taxonomy" id="586398"/>
    <lineage>
        <taxon>Eukaryota</taxon>
        <taxon>Viridiplantae</taxon>
        <taxon>Streptophyta</taxon>
        <taxon>Embryophyta</taxon>
        <taxon>Tracheophyta</taxon>
        <taxon>Spermatophyta</taxon>
        <taxon>Magnoliopsida</taxon>
        <taxon>eudicotyledons</taxon>
        <taxon>Gunneridae</taxon>
        <taxon>Pentapetalae</taxon>
        <taxon>rosids</taxon>
        <taxon>fabids</taxon>
        <taxon>Malpighiales</taxon>
        <taxon>Linaceae</taxon>
        <taxon>Linum</taxon>
    </lineage>
</organism>
<dbReference type="AlphaFoldDB" id="A0AAV2DW47"/>
<dbReference type="Proteomes" id="UP001497516">
    <property type="component" value="Chromosome 3"/>
</dbReference>
<keyword evidence="2" id="KW-1185">Reference proteome</keyword>
<dbReference type="EMBL" id="OZ034816">
    <property type="protein sequence ID" value="CAL1377901.1"/>
    <property type="molecule type" value="Genomic_DNA"/>
</dbReference>
<evidence type="ECO:0000313" key="1">
    <source>
        <dbReference type="EMBL" id="CAL1377901.1"/>
    </source>
</evidence>
<gene>
    <name evidence="1" type="ORF">LTRI10_LOCUS19520</name>
</gene>
<accession>A0AAV2DW47</accession>
<sequence>MAPEAPLHGGGTPLLYNFSVAPDSLLVRNREEKKIHDAFDTVGAPLSKSDIGGFCSQTSVYWPRMDVTNPEK</sequence>
<evidence type="ECO:0000313" key="2">
    <source>
        <dbReference type="Proteomes" id="UP001497516"/>
    </source>
</evidence>
<protein>
    <submittedName>
        <fullName evidence="1">Uncharacterized protein</fullName>
    </submittedName>
</protein>